<dbReference type="GO" id="GO:0003677">
    <property type="term" value="F:DNA binding"/>
    <property type="evidence" value="ECO:0007669"/>
    <property type="project" value="UniProtKB-KW"/>
</dbReference>
<dbReference type="InterPro" id="IPR011344">
    <property type="entry name" value="ssDNA-bd"/>
</dbReference>
<protein>
    <recommendedName>
        <fullName evidence="2">Single-stranded DNA-binding protein</fullName>
    </recommendedName>
</protein>
<gene>
    <name evidence="3" type="ORF">ACFQLX_18535</name>
</gene>
<evidence type="ECO:0000313" key="3">
    <source>
        <dbReference type="EMBL" id="MFC7220143.1"/>
    </source>
</evidence>
<dbReference type="CDD" id="cd04496">
    <property type="entry name" value="SSB_OBF"/>
    <property type="match status" value="1"/>
</dbReference>
<dbReference type="PROSITE" id="PS50935">
    <property type="entry name" value="SSB"/>
    <property type="match status" value="1"/>
</dbReference>
<dbReference type="InterPro" id="IPR000424">
    <property type="entry name" value="Primosome_PriB/ssb"/>
</dbReference>
<dbReference type="SUPFAM" id="SSF50249">
    <property type="entry name" value="Nucleic acid-binding proteins"/>
    <property type="match status" value="1"/>
</dbReference>
<dbReference type="Pfam" id="PF00436">
    <property type="entry name" value="SSB"/>
    <property type="match status" value="1"/>
</dbReference>
<keyword evidence="1 2" id="KW-0238">DNA-binding</keyword>
<dbReference type="RefSeq" id="WP_386416607.1">
    <property type="nucleotide sequence ID" value="NZ_JBHSZO010000029.1"/>
</dbReference>
<evidence type="ECO:0000256" key="2">
    <source>
        <dbReference type="PIRNR" id="PIRNR002070"/>
    </source>
</evidence>
<dbReference type="Gene3D" id="2.40.50.140">
    <property type="entry name" value="Nucleic acid-binding proteins"/>
    <property type="match status" value="1"/>
</dbReference>
<sequence length="146" mass="15197">MNNTLVTVVGNVATAPDFRVSQNGTPAIRFRLATTERRYDPGAGGWTDGARSFYTVWANRALAEHAASSLSIGDPVIVRGRLRVREREHEGRQFADAQIDALSMGHDLARGTSAFHRAAKGRGEVAVPGAAGGAAQGVAALSGAAG</sequence>
<dbReference type="Proteomes" id="UP001596413">
    <property type="component" value="Unassembled WGS sequence"/>
</dbReference>
<dbReference type="InterPro" id="IPR012340">
    <property type="entry name" value="NA-bd_OB-fold"/>
</dbReference>
<accession>A0ABW2GKU3</accession>
<reference evidence="4" key="1">
    <citation type="journal article" date="2019" name="Int. J. Syst. Evol. Microbiol.">
        <title>The Global Catalogue of Microorganisms (GCM) 10K type strain sequencing project: providing services to taxonomists for standard genome sequencing and annotation.</title>
        <authorList>
            <consortium name="The Broad Institute Genomics Platform"/>
            <consortium name="The Broad Institute Genome Sequencing Center for Infectious Disease"/>
            <person name="Wu L."/>
            <person name="Ma J."/>
        </authorList>
    </citation>
    <scope>NUCLEOTIDE SEQUENCE [LARGE SCALE GENOMIC DNA]</scope>
    <source>
        <strain evidence="4">CGMCC 1.13681</strain>
    </source>
</reference>
<comment type="caution">
    <text evidence="3">The sequence shown here is derived from an EMBL/GenBank/DDBJ whole genome shotgun (WGS) entry which is preliminary data.</text>
</comment>
<proteinExistence type="predicted"/>
<dbReference type="EMBL" id="JBHSZO010000029">
    <property type="protein sequence ID" value="MFC7220143.1"/>
    <property type="molecule type" value="Genomic_DNA"/>
</dbReference>
<evidence type="ECO:0000313" key="4">
    <source>
        <dbReference type="Proteomes" id="UP001596413"/>
    </source>
</evidence>
<keyword evidence="4" id="KW-1185">Reference proteome</keyword>
<name>A0ABW2GKU3_9ACTN</name>
<evidence type="ECO:0000256" key="1">
    <source>
        <dbReference type="ARBA" id="ARBA00023125"/>
    </source>
</evidence>
<dbReference type="PIRSF" id="PIRSF002070">
    <property type="entry name" value="SSB"/>
    <property type="match status" value="1"/>
</dbReference>
<organism evidence="3 4">
    <name type="scientific">Streptomyces polyrhachis</name>
    <dbReference type="NCBI Taxonomy" id="1282885"/>
    <lineage>
        <taxon>Bacteria</taxon>
        <taxon>Bacillati</taxon>
        <taxon>Actinomycetota</taxon>
        <taxon>Actinomycetes</taxon>
        <taxon>Kitasatosporales</taxon>
        <taxon>Streptomycetaceae</taxon>
        <taxon>Streptomyces</taxon>
    </lineage>
</organism>